<accession>A0A0B1TTV6</accession>
<dbReference type="EMBL" id="KN549214">
    <property type="protein sequence ID" value="KHJ99571.1"/>
    <property type="molecule type" value="Genomic_DNA"/>
</dbReference>
<dbReference type="OrthoDB" id="760868at2759"/>
<dbReference type="AlphaFoldDB" id="A0A0B1TTV6"/>
<protein>
    <submittedName>
        <fullName evidence="2">Uncharacterized protein</fullName>
    </submittedName>
</protein>
<name>A0A0B1TTV6_OESDE</name>
<evidence type="ECO:0000313" key="2">
    <source>
        <dbReference type="EMBL" id="KHJ99571.1"/>
    </source>
</evidence>
<feature type="compositionally biased region" description="Basic and acidic residues" evidence="1">
    <location>
        <begin position="1"/>
        <end position="12"/>
    </location>
</feature>
<dbReference type="Proteomes" id="UP000053660">
    <property type="component" value="Unassembled WGS sequence"/>
</dbReference>
<keyword evidence="3" id="KW-1185">Reference proteome</keyword>
<reference evidence="2 3" key="1">
    <citation type="submission" date="2014-03" db="EMBL/GenBank/DDBJ databases">
        <title>Draft genome of the hookworm Oesophagostomum dentatum.</title>
        <authorList>
            <person name="Mitreva M."/>
        </authorList>
    </citation>
    <scope>NUCLEOTIDE SEQUENCE [LARGE SCALE GENOMIC DNA]</scope>
    <source>
        <strain evidence="2 3">OD-Hann</strain>
    </source>
</reference>
<evidence type="ECO:0000313" key="3">
    <source>
        <dbReference type="Proteomes" id="UP000053660"/>
    </source>
</evidence>
<evidence type="ECO:0000256" key="1">
    <source>
        <dbReference type="SAM" id="MobiDB-lite"/>
    </source>
</evidence>
<organism evidence="2 3">
    <name type="scientific">Oesophagostomum dentatum</name>
    <name type="common">Nodular worm</name>
    <dbReference type="NCBI Taxonomy" id="61180"/>
    <lineage>
        <taxon>Eukaryota</taxon>
        <taxon>Metazoa</taxon>
        <taxon>Ecdysozoa</taxon>
        <taxon>Nematoda</taxon>
        <taxon>Chromadorea</taxon>
        <taxon>Rhabditida</taxon>
        <taxon>Rhabditina</taxon>
        <taxon>Rhabditomorpha</taxon>
        <taxon>Strongyloidea</taxon>
        <taxon>Strongylidae</taxon>
        <taxon>Oesophagostomum</taxon>
    </lineage>
</organism>
<gene>
    <name evidence="2" type="ORF">OESDEN_00448</name>
</gene>
<proteinExistence type="predicted"/>
<sequence>MHGIRRFEKETDTEQFSTKFDDEDGPDVFVFFKQTMEQFERREPELFSVMVGNLAPEVAESLQNLIKVTRFAFLFDGLSHVLCVN</sequence>
<feature type="region of interest" description="Disordered" evidence="1">
    <location>
        <begin position="1"/>
        <end position="22"/>
    </location>
</feature>